<dbReference type="CDD" id="cd05269">
    <property type="entry name" value="TMR_SDR_a"/>
    <property type="match status" value="1"/>
</dbReference>
<gene>
    <name evidence="2" type="ORF">KE626_28150</name>
</gene>
<proteinExistence type="predicted"/>
<dbReference type="EMBL" id="JAGTXB010000020">
    <property type="protein sequence ID" value="MBS0031234.1"/>
    <property type="molecule type" value="Genomic_DNA"/>
</dbReference>
<keyword evidence="3" id="KW-1185">Reference proteome</keyword>
<evidence type="ECO:0000313" key="3">
    <source>
        <dbReference type="Proteomes" id="UP000676386"/>
    </source>
</evidence>
<dbReference type="Pfam" id="PF05368">
    <property type="entry name" value="NmrA"/>
    <property type="match status" value="1"/>
</dbReference>
<dbReference type="Gene3D" id="3.40.50.720">
    <property type="entry name" value="NAD(P)-binding Rossmann-like Domain"/>
    <property type="match status" value="1"/>
</dbReference>
<reference evidence="2 3" key="1">
    <citation type="submission" date="2021-04" db="EMBL/GenBank/DDBJ databases">
        <title>Chitinophaga sp. nov., isolated from the rhizosphere soil.</title>
        <authorList>
            <person name="He S."/>
        </authorList>
    </citation>
    <scope>NUCLEOTIDE SEQUENCE [LARGE SCALE GENOMIC DNA]</scope>
    <source>
        <strain evidence="2 3">2R12</strain>
    </source>
</reference>
<dbReference type="InterPro" id="IPR036291">
    <property type="entry name" value="NAD(P)-bd_dom_sf"/>
</dbReference>
<accession>A0ABS5J7P3</accession>
<dbReference type="RefSeq" id="WP_211976371.1">
    <property type="nucleotide sequence ID" value="NZ_CBFHAM010000158.1"/>
</dbReference>
<dbReference type="InterPro" id="IPR008030">
    <property type="entry name" value="NmrA-like"/>
</dbReference>
<dbReference type="PANTHER" id="PTHR47129">
    <property type="entry name" value="QUINONE OXIDOREDUCTASE 2"/>
    <property type="match status" value="1"/>
</dbReference>
<organism evidence="2 3">
    <name type="scientific">Chitinophaga hostae</name>
    <dbReference type="NCBI Taxonomy" id="2831022"/>
    <lineage>
        <taxon>Bacteria</taxon>
        <taxon>Pseudomonadati</taxon>
        <taxon>Bacteroidota</taxon>
        <taxon>Chitinophagia</taxon>
        <taxon>Chitinophagales</taxon>
        <taxon>Chitinophagaceae</taxon>
        <taxon>Chitinophaga</taxon>
    </lineage>
</organism>
<dbReference type="PANTHER" id="PTHR47129:SF1">
    <property type="entry name" value="NMRA-LIKE DOMAIN-CONTAINING PROTEIN"/>
    <property type="match status" value="1"/>
</dbReference>
<sequence length="290" mass="30758">MSKILVTGATGPLGKAVVEELLRNTGAANIAVLARDPVKAADFEAKGVTVLKGDYNDYASLLPAFEGIDKLYFVSGNDVQGRGAQHENVVKAAVAAKVGHVFYTSVSRRTEDGSSAITFVVGAHLHTEALLKASGLTYTILKHNLYADMLPAFIGDKVLESGIYLPAGKGKVAFATRNDMGIAGAKLLLGSGHENKVYEIAGDTAYSFDDIATMLSDLSGKTITYISPSTEDYIAQLSTAGVPGEYAYVFGAFAQSIAQQELDLPDATLEHILGRKPESVNDYLKKAFSL</sequence>
<protein>
    <submittedName>
        <fullName evidence="2">SDR family oxidoreductase</fullName>
    </submittedName>
</protein>
<evidence type="ECO:0000313" key="2">
    <source>
        <dbReference type="EMBL" id="MBS0031234.1"/>
    </source>
</evidence>
<comment type="caution">
    <text evidence="2">The sequence shown here is derived from an EMBL/GenBank/DDBJ whole genome shotgun (WGS) entry which is preliminary data.</text>
</comment>
<dbReference type="Proteomes" id="UP000676386">
    <property type="component" value="Unassembled WGS sequence"/>
</dbReference>
<feature type="domain" description="NmrA-like" evidence="1">
    <location>
        <begin position="2"/>
        <end position="258"/>
    </location>
</feature>
<evidence type="ECO:0000259" key="1">
    <source>
        <dbReference type="Pfam" id="PF05368"/>
    </source>
</evidence>
<dbReference type="SUPFAM" id="SSF51735">
    <property type="entry name" value="NAD(P)-binding Rossmann-fold domains"/>
    <property type="match status" value="1"/>
</dbReference>
<dbReference type="InterPro" id="IPR052718">
    <property type="entry name" value="NmrA-type_oxidoreductase"/>
</dbReference>
<dbReference type="Gene3D" id="3.90.25.10">
    <property type="entry name" value="UDP-galactose 4-epimerase, domain 1"/>
    <property type="match status" value="1"/>
</dbReference>
<name>A0ABS5J7P3_9BACT</name>